<feature type="domain" description="Aerobactin siderophore biosynthesis IucA/IucC-like C-terminal" evidence="5">
    <location>
        <begin position="554"/>
        <end position="714"/>
    </location>
</feature>
<protein>
    <submittedName>
        <fullName evidence="6">IucA/IucC family siderophore biosynthesis protein</fullName>
    </submittedName>
</protein>
<dbReference type="Pfam" id="PF04183">
    <property type="entry name" value="IucA_IucC"/>
    <property type="match status" value="1"/>
</dbReference>
<feature type="compositionally biased region" description="Low complexity" evidence="3">
    <location>
        <begin position="54"/>
        <end position="68"/>
    </location>
</feature>
<feature type="domain" description="Aerobactin siderophore biosynthesis IucA/IucC N-terminal" evidence="4">
    <location>
        <begin position="282"/>
        <end position="532"/>
    </location>
</feature>
<evidence type="ECO:0000259" key="4">
    <source>
        <dbReference type="Pfam" id="PF04183"/>
    </source>
</evidence>
<dbReference type="PANTHER" id="PTHR34384:SF6">
    <property type="entry name" value="STAPHYLOFERRIN B SYNTHASE"/>
    <property type="match status" value="1"/>
</dbReference>
<comment type="pathway">
    <text evidence="1">Siderophore biosynthesis.</text>
</comment>
<dbReference type="Gene3D" id="3.30.310.280">
    <property type="match status" value="1"/>
</dbReference>
<accession>A0ABX1C1C9</accession>
<reference evidence="6 7" key="1">
    <citation type="submission" date="2020-03" db="EMBL/GenBank/DDBJ databases">
        <title>WGS of actinomycetes isolated from Thailand.</title>
        <authorList>
            <person name="Thawai C."/>
        </authorList>
    </citation>
    <scope>NUCLEOTIDE SEQUENCE [LARGE SCALE GENOMIC DNA]</scope>
    <source>
        <strain evidence="6 7">PLAI 1-29</strain>
    </source>
</reference>
<comment type="similarity">
    <text evidence="2">Belongs to the IucA/IucC family.</text>
</comment>
<feature type="region of interest" description="Disordered" evidence="3">
    <location>
        <begin position="1"/>
        <end position="164"/>
    </location>
</feature>
<gene>
    <name evidence="6" type="ORF">HCK00_15740</name>
</gene>
<dbReference type="Gene3D" id="6.10.250.3370">
    <property type="match status" value="1"/>
</dbReference>
<organism evidence="6 7">
    <name type="scientific">Streptomyces zingiberis</name>
    <dbReference type="NCBI Taxonomy" id="2053010"/>
    <lineage>
        <taxon>Bacteria</taxon>
        <taxon>Bacillati</taxon>
        <taxon>Actinomycetota</taxon>
        <taxon>Actinomycetes</taxon>
        <taxon>Kitasatosporales</taxon>
        <taxon>Streptomycetaceae</taxon>
        <taxon>Streptomyces</taxon>
    </lineage>
</organism>
<dbReference type="Proteomes" id="UP000695264">
    <property type="component" value="Unassembled WGS sequence"/>
</dbReference>
<dbReference type="EMBL" id="JAATEN010000011">
    <property type="protein sequence ID" value="NJQ01945.1"/>
    <property type="molecule type" value="Genomic_DNA"/>
</dbReference>
<name>A0ABX1C1C9_9ACTN</name>
<sequence>MEDAPVPGPVPGGDARSPAHPCPLGVRTGGCRAPFTPRPGARAPACRSPGTALPRNRGAPRGFRPPARQSAILRTSRPRTGSVDDTVRGSLFPCGSPPGRAALPGRRSLPGAPPVAAPHAAPVAPPASARSRRGTSSPHAARPRSAVRGAPLRPTPQQRQAGWQRAARRLFAKMLGELAYEEVLAPEPELGDPLGHRLTVAPGLTYRFRARRGAYGHWRVDPDSISPSADPLLFMARAHRSVLGLSGDTTGHLIRELTATLAADTRLDETAPTAGELADLGYAELEGHQTGHPWLVANKGRIGFSARDTERWAPEARRPARLPWAAVHRDLAAYRGVSALATPDRLYAEELTPATRAEFARTVAAEGREPGDYLWLPVHPWQWDETIAPLFAPYLADGRIIPLGEDGDLRLPQQSVRTFLNVSRPGARTVKLPLSVLNTLVWRGLPTERTLAAPSVTAWVHALRDADPFLRDETRVILLGETASVTVRHPVYDGLPDVPYQYRELLGCIWRESLTDQLDPGERARTLAALLHTDPRGRSFTAELVRRSGLPPGAWLRRLFAALLPPLLHFLYRYGTVFSPHGENAIVVFDRDDVPVRLAVKDFVDDVNISAEPLPEHDSLPGPAREVLLTEEPSFLTQFIHSGLFVGVFRYLAPLCEEQLGVPEGEFWSLVRQEILRHQARFPEDKERFETFDLLVPRIDRLCLNRNRLHLDGYRDRPDRPHAAVHGTVPNPLARV</sequence>
<feature type="compositionally biased region" description="Pro residues" evidence="3">
    <location>
        <begin position="1"/>
        <end position="10"/>
    </location>
</feature>
<proteinExistence type="inferred from homology"/>
<evidence type="ECO:0000256" key="3">
    <source>
        <dbReference type="SAM" id="MobiDB-lite"/>
    </source>
</evidence>
<keyword evidence="7" id="KW-1185">Reference proteome</keyword>
<evidence type="ECO:0000259" key="5">
    <source>
        <dbReference type="Pfam" id="PF06276"/>
    </source>
</evidence>
<comment type="caution">
    <text evidence="6">The sequence shown here is derived from an EMBL/GenBank/DDBJ whole genome shotgun (WGS) entry which is preliminary data.</text>
</comment>
<dbReference type="InterPro" id="IPR037455">
    <property type="entry name" value="LucA/IucC-like"/>
</dbReference>
<evidence type="ECO:0000313" key="6">
    <source>
        <dbReference type="EMBL" id="NJQ01945.1"/>
    </source>
</evidence>
<dbReference type="Gene3D" id="1.10.510.40">
    <property type="match status" value="1"/>
</dbReference>
<evidence type="ECO:0000256" key="2">
    <source>
        <dbReference type="ARBA" id="ARBA00007832"/>
    </source>
</evidence>
<dbReference type="Pfam" id="PF06276">
    <property type="entry name" value="FhuF"/>
    <property type="match status" value="1"/>
</dbReference>
<evidence type="ECO:0000256" key="1">
    <source>
        <dbReference type="ARBA" id="ARBA00004924"/>
    </source>
</evidence>
<feature type="compositionally biased region" description="Low complexity" evidence="3">
    <location>
        <begin position="117"/>
        <end position="138"/>
    </location>
</feature>
<evidence type="ECO:0000313" key="7">
    <source>
        <dbReference type="Proteomes" id="UP000695264"/>
    </source>
</evidence>
<dbReference type="InterPro" id="IPR022770">
    <property type="entry name" value="IucA/IucC-like_C"/>
</dbReference>
<dbReference type="InterPro" id="IPR007310">
    <property type="entry name" value="Aerobactin_biosyn_IucA/IucC_N"/>
</dbReference>
<dbReference type="PANTHER" id="PTHR34384">
    <property type="entry name" value="L-2,3-DIAMINOPROPANOATE--CITRATE LIGASE"/>
    <property type="match status" value="1"/>
</dbReference>